<keyword evidence="5" id="KW-1185">Reference proteome</keyword>
<dbReference type="GO" id="GO:0016829">
    <property type="term" value="F:lyase activity"/>
    <property type="evidence" value="ECO:0007669"/>
    <property type="project" value="InterPro"/>
</dbReference>
<dbReference type="EMBL" id="LGLV01000008">
    <property type="protein sequence ID" value="OBZ94988.1"/>
    <property type="molecule type" value="Genomic_DNA"/>
</dbReference>
<feature type="domain" description="MmgE/PrpD N-terminal" evidence="2">
    <location>
        <begin position="7"/>
        <end position="241"/>
    </location>
</feature>
<dbReference type="InterPro" id="IPR042183">
    <property type="entry name" value="MmgE/PrpD_sf_1"/>
</dbReference>
<dbReference type="InterPro" id="IPR005656">
    <property type="entry name" value="MmgE_PrpD"/>
</dbReference>
<dbReference type="RefSeq" id="WP_068954812.1">
    <property type="nucleotide sequence ID" value="NZ_LGLV01000008.1"/>
</dbReference>
<proteinExistence type="inferred from homology"/>
<evidence type="ECO:0000259" key="3">
    <source>
        <dbReference type="Pfam" id="PF19305"/>
    </source>
</evidence>
<comment type="similarity">
    <text evidence="1">Belongs to the PrpD family.</text>
</comment>
<dbReference type="InterPro" id="IPR042188">
    <property type="entry name" value="MmgE/PrpD_sf_2"/>
</dbReference>
<sequence>MVTAIEKIAHHVSSRSAASPLALRRASQAVTDTIGCMLAGAEDGATRSVAKAFCGDIGENGTSMVVGGRHASASVAALVNGTAAHCLDFDDNFHPARAHASAVLVPALLSIATANAGISGLQFLRAYLAGLEAQAAVGYGVNPSHYNRGWHGTSTVGCIGAAAGVASLLGLGADGIAHAMSIATSFAAGPKGQFGTAVKPLHAGMAARNAVEAALLARAGLAGRLDILERSQGFLDLTGGDAARGWDTLSFDDSHIIETRGLVAKRHPCCASTHRAIDGMLDLRDRFGFTADDVVGIETKVGISAVDNLAYPEPADPMQARFSMQYCLTAALVQGGLSLSDFTDQAIFRPDIRRHMAKVSMTAYSAAEEQGLERLPHKIVVRLADGRLLETEKLHATGSVEIPLSDTDRHAKFRDCLAWAGLAETDHLYESLCTLPDAPSVQGAFAAVMLHARESQPADSARL</sequence>
<evidence type="ECO:0000259" key="2">
    <source>
        <dbReference type="Pfam" id="PF03972"/>
    </source>
</evidence>
<dbReference type="Gene3D" id="3.30.1330.120">
    <property type="entry name" value="2-methylcitrate dehydratase PrpD"/>
    <property type="match status" value="1"/>
</dbReference>
<dbReference type="AlphaFoldDB" id="A0A1C7P194"/>
<dbReference type="InterPro" id="IPR045337">
    <property type="entry name" value="MmgE_PrpD_C"/>
</dbReference>
<dbReference type="Proteomes" id="UP000093111">
    <property type="component" value="Unassembled WGS sequence"/>
</dbReference>
<evidence type="ECO:0000313" key="4">
    <source>
        <dbReference type="EMBL" id="OBZ94988.1"/>
    </source>
</evidence>
<reference evidence="4 5" key="1">
    <citation type="journal article" date="2016" name="Syst. Appl. Microbiol.">
        <title>Pararhizobium polonicum sp. nov. isolated from tumors on stone fruit rootstocks.</title>
        <authorList>
            <person name="Pulawska J."/>
            <person name="Kuzmanovic N."/>
            <person name="Willems A."/>
            <person name="Pothier J.F."/>
        </authorList>
    </citation>
    <scope>NUCLEOTIDE SEQUENCE [LARGE SCALE GENOMIC DNA]</scope>
    <source>
        <strain evidence="4 5">F5.1</strain>
    </source>
</reference>
<dbReference type="OrthoDB" id="9795089at2"/>
<organism evidence="4 5">
    <name type="scientific">Pararhizobium polonicum</name>
    <dbReference type="NCBI Taxonomy" id="1612624"/>
    <lineage>
        <taxon>Bacteria</taxon>
        <taxon>Pseudomonadati</taxon>
        <taxon>Pseudomonadota</taxon>
        <taxon>Alphaproteobacteria</taxon>
        <taxon>Hyphomicrobiales</taxon>
        <taxon>Rhizobiaceae</taxon>
        <taxon>Rhizobium/Agrobacterium group</taxon>
        <taxon>Pararhizobium</taxon>
    </lineage>
</organism>
<evidence type="ECO:0000256" key="1">
    <source>
        <dbReference type="ARBA" id="ARBA00006174"/>
    </source>
</evidence>
<dbReference type="PANTHER" id="PTHR16943">
    <property type="entry name" value="2-METHYLCITRATE DEHYDRATASE-RELATED"/>
    <property type="match status" value="1"/>
</dbReference>
<name>A0A1C7P194_9HYPH</name>
<protein>
    <submittedName>
        <fullName evidence="4">2-methylcitrate dehydratase</fullName>
    </submittedName>
</protein>
<dbReference type="SUPFAM" id="SSF103378">
    <property type="entry name" value="2-methylcitrate dehydratase PrpD"/>
    <property type="match status" value="1"/>
</dbReference>
<dbReference type="STRING" id="1612624.ADU59_14460"/>
<evidence type="ECO:0000313" key="5">
    <source>
        <dbReference type="Proteomes" id="UP000093111"/>
    </source>
</evidence>
<comment type="caution">
    <text evidence="4">The sequence shown here is derived from an EMBL/GenBank/DDBJ whole genome shotgun (WGS) entry which is preliminary data.</text>
</comment>
<dbReference type="PANTHER" id="PTHR16943:SF8">
    <property type="entry name" value="2-METHYLCITRATE DEHYDRATASE"/>
    <property type="match status" value="1"/>
</dbReference>
<accession>A0A1C7P194</accession>
<feature type="domain" description="MmgE/PrpD C-terminal" evidence="3">
    <location>
        <begin position="267"/>
        <end position="419"/>
    </location>
</feature>
<dbReference type="Pfam" id="PF03972">
    <property type="entry name" value="MmgE_PrpD_N"/>
    <property type="match status" value="1"/>
</dbReference>
<gene>
    <name evidence="4" type="ORF">ADU59_14460</name>
</gene>
<dbReference type="PATRIC" id="fig|1612624.7.peg.4802"/>
<dbReference type="InterPro" id="IPR036148">
    <property type="entry name" value="MmgE/PrpD_sf"/>
</dbReference>
<dbReference type="Gene3D" id="1.10.4100.10">
    <property type="entry name" value="2-methylcitrate dehydratase PrpD"/>
    <property type="match status" value="1"/>
</dbReference>
<dbReference type="Pfam" id="PF19305">
    <property type="entry name" value="MmgE_PrpD_C"/>
    <property type="match status" value="1"/>
</dbReference>
<dbReference type="InterPro" id="IPR045336">
    <property type="entry name" value="MmgE_PrpD_N"/>
</dbReference>